<evidence type="ECO:0000256" key="2">
    <source>
        <dbReference type="ARBA" id="ARBA00007261"/>
    </source>
</evidence>
<comment type="caution">
    <text evidence="12">The sequence shown here is derived from an EMBL/GenBank/DDBJ whole genome shotgun (WGS) entry which is preliminary data.</text>
</comment>
<evidence type="ECO:0000259" key="10">
    <source>
        <dbReference type="Pfam" id="PF00675"/>
    </source>
</evidence>
<evidence type="ECO:0000256" key="6">
    <source>
        <dbReference type="ARBA" id="ARBA00022833"/>
    </source>
</evidence>
<organism evidence="12 13">
    <name type="scientific">Sphingomonas parva</name>
    <dbReference type="NCBI Taxonomy" id="2555898"/>
    <lineage>
        <taxon>Bacteria</taxon>
        <taxon>Pseudomonadati</taxon>
        <taxon>Pseudomonadota</taxon>
        <taxon>Alphaproteobacteria</taxon>
        <taxon>Sphingomonadales</taxon>
        <taxon>Sphingomonadaceae</taxon>
        <taxon>Sphingomonas</taxon>
    </lineage>
</organism>
<evidence type="ECO:0000313" key="13">
    <source>
        <dbReference type="Proteomes" id="UP000298213"/>
    </source>
</evidence>
<feature type="domain" description="Peptidase M16 C-terminal" evidence="11">
    <location>
        <begin position="239"/>
        <end position="290"/>
    </location>
</feature>
<keyword evidence="3" id="KW-0645">Protease</keyword>
<evidence type="ECO:0000256" key="9">
    <source>
        <dbReference type="SAM" id="MobiDB-lite"/>
    </source>
</evidence>
<dbReference type="PROSITE" id="PS00143">
    <property type="entry name" value="INSULINASE"/>
    <property type="match status" value="1"/>
</dbReference>
<keyword evidence="5" id="KW-0378">Hydrolase</keyword>
<evidence type="ECO:0000256" key="5">
    <source>
        <dbReference type="ARBA" id="ARBA00022801"/>
    </source>
</evidence>
<evidence type="ECO:0000256" key="8">
    <source>
        <dbReference type="RuleBase" id="RU004447"/>
    </source>
</evidence>
<dbReference type="GO" id="GO:0046872">
    <property type="term" value="F:metal ion binding"/>
    <property type="evidence" value="ECO:0007669"/>
    <property type="project" value="UniProtKB-KW"/>
</dbReference>
<accession>A0A4Y8ZQS2</accession>
<dbReference type="GO" id="GO:0004222">
    <property type="term" value="F:metalloendopeptidase activity"/>
    <property type="evidence" value="ECO:0007669"/>
    <property type="project" value="InterPro"/>
</dbReference>
<evidence type="ECO:0000256" key="3">
    <source>
        <dbReference type="ARBA" id="ARBA00022670"/>
    </source>
</evidence>
<dbReference type="OrthoDB" id="9811314at2"/>
<dbReference type="Gene3D" id="3.30.830.10">
    <property type="entry name" value="Metalloenzyme, LuxS/M16 peptidase-like"/>
    <property type="match status" value="4"/>
</dbReference>
<proteinExistence type="inferred from homology"/>
<gene>
    <name evidence="12" type="ORF">E2493_10220</name>
</gene>
<feature type="domain" description="Peptidase M16 N-terminal" evidence="10">
    <location>
        <begin position="82"/>
        <end position="199"/>
    </location>
</feature>
<dbReference type="InterPro" id="IPR011249">
    <property type="entry name" value="Metalloenz_LuxS/M16"/>
</dbReference>
<comment type="similarity">
    <text evidence="2 8">Belongs to the peptidase M16 family.</text>
</comment>
<feature type="region of interest" description="Disordered" evidence="9">
    <location>
        <begin position="415"/>
        <end position="434"/>
    </location>
</feature>
<name>A0A4Y8ZQS2_9SPHN</name>
<dbReference type="Proteomes" id="UP000298213">
    <property type="component" value="Unassembled WGS sequence"/>
</dbReference>
<feature type="domain" description="Peptidase M16 C-terminal" evidence="11">
    <location>
        <begin position="708"/>
        <end position="887"/>
    </location>
</feature>
<dbReference type="InterPro" id="IPR001431">
    <property type="entry name" value="Pept_M16_Zn_BS"/>
</dbReference>
<evidence type="ECO:0000313" key="12">
    <source>
        <dbReference type="EMBL" id="TFI58353.1"/>
    </source>
</evidence>
<dbReference type="EMBL" id="SPDV01000017">
    <property type="protein sequence ID" value="TFI58353.1"/>
    <property type="molecule type" value="Genomic_DNA"/>
</dbReference>
<dbReference type="PANTHER" id="PTHR43690:SF17">
    <property type="entry name" value="PROTEIN YHJJ"/>
    <property type="match status" value="1"/>
</dbReference>
<keyword evidence="7" id="KW-0482">Metalloprotease</keyword>
<keyword evidence="4" id="KW-0479">Metal-binding</keyword>
<evidence type="ECO:0000256" key="1">
    <source>
        <dbReference type="ARBA" id="ARBA00001947"/>
    </source>
</evidence>
<reference evidence="12 13" key="1">
    <citation type="submission" date="2019-03" db="EMBL/GenBank/DDBJ databases">
        <title>Genome sequence of Sphingomonas sp. 17J27-24.</title>
        <authorList>
            <person name="Kim M."/>
            <person name="Maeng S."/>
            <person name="Sathiyaraj S."/>
        </authorList>
    </citation>
    <scope>NUCLEOTIDE SEQUENCE [LARGE SCALE GENOMIC DNA]</scope>
    <source>
        <strain evidence="12 13">17J27-24</strain>
    </source>
</reference>
<keyword evidence="13" id="KW-1185">Reference proteome</keyword>
<dbReference type="Pfam" id="PF05193">
    <property type="entry name" value="Peptidase_M16_C"/>
    <property type="match status" value="2"/>
</dbReference>
<dbReference type="PANTHER" id="PTHR43690">
    <property type="entry name" value="NARDILYSIN"/>
    <property type="match status" value="1"/>
</dbReference>
<comment type="cofactor">
    <cofactor evidence="1">
        <name>Zn(2+)</name>
        <dbReference type="ChEBI" id="CHEBI:29105"/>
    </cofactor>
</comment>
<dbReference type="GO" id="GO:0006508">
    <property type="term" value="P:proteolysis"/>
    <property type="evidence" value="ECO:0007669"/>
    <property type="project" value="UniProtKB-KW"/>
</dbReference>
<dbReference type="Pfam" id="PF00675">
    <property type="entry name" value="Peptidase_M16"/>
    <property type="match status" value="1"/>
</dbReference>
<dbReference type="InterPro" id="IPR011765">
    <property type="entry name" value="Pept_M16_N"/>
</dbReference>
<dbReference type="InterPro" id="IPR050626">
    <property type="entry name" value="Peptidase_M16"/>
</dbReference>
<dbReference type="InterPro" id="IPR007863">
    <property type="entry name" value="Peptidase_M16_C"/>
</dbReference>
<keyword evidence="6" id="KW-0862">Zinc</keyword>
<dbReference type="AlphaFoldDB" id="A0A4Y8ZQS2"/>
<evidence type="ECO:0000256" key="7">
    <source>
        <dbReference type="ARBA" id="ARBA00023049"/>
    </source>
</evidence>
<protein>
    <submittedName>
        <fullName evidence="12">Insulinase family protein</fullName>
    </submittedName>
</protein>
<sequence>MDPPHKGAFPPRSSVRSRARDTRPIVLKLIHRFLLALLILLSAPAAAAGDTGWFYRGSDIAPDPAWTFGTLPNGVRYAVRRNALPQGQVSIRLRIDAGSLHETDQERGWAHFVEHMVFRGTAGFKDGEARQTWQRLGANFGSDTNATTQPTQTVYQLDLPKNDEASLDLSLRVLAEMADKALFDPALVEPERGVVLSEYGRRPEISVKLGEQTRQLFFGGLKFADRDTIGTESTLKAATAAGLKAFYERWYRPERATLILVGDADPKLLETLVARHFGGWTGTGPAPAEPDIGMIREVPERTAALAYPGSPYFATVSWVRPYRQLPHTKAREQDELAEALAKRIVNRRLEGKARDGADFLNAQIGGDRSTDIADYTQLSVMAKEGRWREALSEAWAILADARRAPPSRSEIERELENLRSASRSSVEGEPTRRSQQWAQALVTAIDGDSVISSAPTTNALLEELAPSMTPERIAAAIDGLFAGVGPRMLLLSPEPASGVADALAAAEKAAPAERRGERKVTMADLPALGRPGREVSREQIADLGVTIVRFANGSSLVFKKTDFEKGRVSVNLRFGTGLSGLPSDRKTLAWMGGLIGSTGVADLDLDALERLLTGRRMTIGFAVGEDAFELSGTTNAADLGDQLRLLATKLAFPRWDQALFDRYKTSALENYQLSFSSASARAGREFAGFDHSGDARWRPVEREEIARATHEDFRRLFAPLLAAGPIEAVVVGDVDLDATVAAMLKTVAALPKRPEAKPAPALLAVRPPRAAEKARFDHQGDAAQAYAAIGWSTFGGTDRMRERRALAVAGNIIETRLFDRLREAEGATYSPSGFGTSSDTFRDWGVLGAGAEIRPERVDLFFRLAGEIVADLAANPVGADEFDQAIKPMLSGVDRQMKTNGYWMSAMEGWSSDRRLVDKTRTLLPDLQAMTPEEVRAAIRKYVADEGAWSLVVLPARAAGAAAAPAAPAGSAR</sequence>
<evidence type="ECO:0000259" key="11">
    <source>
        <dbReference type="Pfam" id="PF05193"/>
    </source>
</evidence>
<dbReference type="SUPFAM" id="SSF63411">
    <property type="entry name" value="LuxS/MPP-like metallohydrolase"/>
    <property type="match status" value="3"/>
</dbReference>
<evidence type="ECO:0000256" key="4">
    <source>
        <dbReference type="ARBA" id="ARBA00022723"/>
    </source>
</evidence>